<evidence type="ECO:0000256" key="2">
    <source>
        <dbReference type="ARBA" id="ARBA00011002"/>
    </source>
</evidence>
<keyword evidence="10 15" id="KW-0408">Iron</keyword>
<evidence type="ECO:0000256" key="6">
    <source>
        <dbReference type="ARBA" id="ARBA00022723"/>
    </source>
</evidence>
<feature type="domain" description="Nitrogenase molybdenum-iron protein beta chain N-terminal" evidence="17">
    <location>
        <begin position="1"/>
        <end position="56"/>
    </location>
</feature>
<dbReference type="PANTHER" id="PTHR33712">
    <property type="entry name" value="LIGHT-INDEPENDENT PROTOCHLOROPHYLLIDE REDUCTASE SUBUNIT B"/>
    <property type="match status" value="1"/>
</dbReference>
<evidence type="ECO:0000256" key="14">
    <source>
        <dbReference type="RuleBase" id="RU004021"/>
    </source>
</evidence>
<dbReference type="NCBIfam" id="TIGR01286">
    <property type="entry name" value="nifK"/>
    <property type="match status" value="1"/>
</dbReference>
<dbReference type="CDD" id="cd01974">
    <property type="entry name" value="Nitrogenase_MoFe_beta"/>
    <property type="match status" value="1"/>
</dbReference>
<evidence type="ECO:0000256" key="1">
    <source>
        <dbReference type="ARBA" id="ARBA00002621"/>
    </source>
</evidence>
<keyword evidence="8 15" id="KW-0067">ATP-binding</keyword>
<evidence type="ECO:0000256" key="15">
    <source>
        <dbReference type="RuleBase" id="RU364127"/>
    </source>
</evidence>
<feature type="domain" description="Nitrogenase/oxidoreductase component 1" evidence="16">
    <location>
        <begin position="70"/>
        <end position="489"/>
    </location>
</feature>
<comment type="cofactor">
    <cofactor evidence="15">
        <name>[8Fe-7S] cluster</name>
        <dbReference type="ChEBI" id="CHEBI:21143"/>
    </cofactor>
    <text evidence="15">Binds 1 [8Fe-7S] cluster per heterodimer.</text>
</comment>
<gene>
    <name evidence="18" type="primary">nifK</name>
    <name evidence="18" type="ORF">NBH20_23955</name>
</gene>
<evidence type="ECO:0000256" key="3">
    <source>
        <dbReference type="ARBA" id="ARBA00011462"/>
    </source>
</evidence>
<evidence type="ECO:0000313" key="19">
    <source>
        <dbReference type="Proteomes" id="UP001155079"/>
    </source>
</evidence>
<keyword evidence="12 14" id="KW-0535">Nitrogen fixation</keyword>
<evidence type="ECO:0000259" key="17">
    <source>
        <dbReference type="Pfam" id="PF11844"/>
    </source>
</evidence>
<reference evidence="18 19" key="1">
    <citation type="submission" date="2022-06" db="EMBL/GenBank/DDBJ databases">
        <authorList>
            <person name="Sun Q."/>
        </authorList>
    </citation>
    <scope>NUCLEOTIDE SEQUENCE [LARGE SCALE GENOMIC DNA]</scope>
    <source>
        <strain evidence="18 19">S153</strain>
    </source>
</reference>
<keyword evidence="19" id="KW-1185">Reference proteome</keyword>
<organism evidence="18 19">
    <name type="scientific">Ciceribacter sichuanensis</name>
    <dbReference type="NCBI Taxonomy" id="2949647"/>
    <lineage>
        <taxon>Bacteria</taxon>
        <taxon>Pseudomonadati</taxon>
        <taxon>Pseudomonadota</taxon>
        <taxon>Alphaproteobacteria</taxon>
        <taxon>Hyphomicrobiales</taxon>
        <taxon>Rhizobiaceae</taxon>
        <taxon>Ciceribacter</taxon>
    </lineage>
</organism>
<comment type="subunit">
    <text evidence="3 15">Tetramer of two alpha and two beta chains. Forms complex with the iron protein (nitrogenase component 2).</text>
</comment>
<dbReference type="EMBL" id="JAMQAY010000016">
    <property type="protein sequence ID" value="MCM2404237.1"/>
    <property type="molecule type" value="Genomic_DNA"/>
</dbReference>
<keyword evidence="11 15" id="KW-0411">Iron-sulfur</keyword>
<dbReference type="PANTHER" id="PTHR33712:SF7">
    <property type="entry name" value="LIGHT-INDEPENDENT PROTOCHLOROPHYLLIDE REDUCTASE SUBUNIT B"/>
    <property type="match status" value="1"/>
</dbReference>
<accession>A0ABT0VEB0</accession>
<dbReference type="Gene3D" id="3.40.50.1980">
    <property type="entry name" value="Nitrogenase molybdenum iron protein domain"/>
    <property type="match status" value="3"/>
</dbReference>
<keyword evidence="7 15" id="KW-0547">Nucleotide-binding</keyword>
<dbReference type="PROSITE" id="PS00090">
    <property type="entry name" value="NITROGENASE_1_2"/>
    <property type="match status" value="1"/>
</dbReference>
<dbReference type="EC" id="1.18.6.1" evidence="4 15"/>
<dbReference type="InterPro" id="IPR000510">
    <property type="entry name" value="Nase/OxRdtase_comp1"/>
</dbReference>
<dbReference type="InterPro" id="IPR005976">
    <property type="entry name" value="Nase_Mo-Fe_CF_bsu"/>
</dbReference>
<dbReference type="GO" id="GO:0016163">
    <property type="term" value="F:nitrogenase activity"/>
    <property type="evidence" value="ECO:0007669"/>
    <property type="project" value="UniProtKB-EC"/>
</dbReference>
<keyword evidence="9 15" id="KW-0560">Oxidoreductase</keyword>
<evidence type="ECO:0000256" key="12">
    <source>
        <dbReference type="ARBA" id="ARBA00023231"/>
    </source>
</evidence>
<evidence type="ECO:0000256" key="5">
    <source>
        <dbReference type="ARBA" id="ARBA00014775"/>
    </source>
</evidence>
<protein>
    <recommendedName>
        <fullName evidence="5 15">Nitrogenase molybdenum-iron protein beta chain</fullName>
        <ecNumber evidence="4 15">1.18.6.1</ecNumber>
    </recommendedName>
    <alternativeName>
        <fullName evidence="15">Dinitrogenase</fullName>
    </alternativeName>
</protein>
<evidence type="ECO:0000256" key="9">
    <source>
        <dbReference type="ARBA" id="ARBA00023002"/>
    </source>
</evidence>
<comment type="similarity">
    <text evidence="2 14">Belongs to the NifD/NifK/NifE/NifN family.</text>
</comment>
<name>A0ABT0VEB0_9HYPH</name>
<dbReference type="Gene3D" id="1.20.89.10">
    <property type="entry name" value="Nitrogenase Molybdenum-iron Protein, subunit B, domain 4"/>
    <property type="match status" value="1"/>
</dbReference>
<comment type="caution">
    <text evidence="18">The sequence shown here is derived from an EMBL/GenBank/DDBJ whole genome shotgun (WGS) entry which is preliminary data.</text>
</comment>
<evidence type="ECO:0000259" key="16">
    <source>
        <dbReference type="Pfam" id="PF00148"/>
    </source>
</evidence>
<dbReference type="InterPro" id="IPR050152">
    <property type="entry name" value="ChlB/BchB/BchZ"/>
</dbReference>
<dbReference type="PROSITE" id="PS00699">
    <property type="entry name" value="NITROGENASE_1_1"/>
    <property type="match status" value="1"/>
</dbReference>
<dbReference type="Pfam" id="PF00148">
    <property type="entry name" value="Oxidored_nitro"/>
    <property type="match status" value="1"/>
</dbReference>
<evidence type="ECO:0000256" key="11">
    <source>
        <dbReference type="ARBA" id="ARBA00023014"/>
    </source>
</evidence>
<keyword evidence="6 15" id="KW-0479">Metal-binding</keyword>
<evidence type="ECO:0000313" key="18">
    <source>
        <dbReference type="EMBL" id="MCM2404237.1"/>
    </source>
</evidence>
<evidence type="ECO:0000256" key="4">
    <source>
        <dbReference type="ARBA" id="ARBA00012773"/>
    </source>
</evidence>
<dbReference type="InterPro" id="IPR024564">
    <property type="entry name" value="Nase_Mo-Fe_CF_bsu_N"/>
</dbReference>
<proteinExistence type="inferred from homology"/>
<sequence length="513" mass="57975">MPQSAEKVLDHAPLFREPEYVEMLKNKKENFECPHPGEWVDDQRELTKTWEYREKNLAREALVVNPAKACQPLGAVFAAAGFEKTMSFVHGSQGCVAYYRSHLSRHFKEPSSAVSSSMTEDAAVFGGLKNMIDGLANTYTLYEPKMIAVSTTCMAEVIGDDLRSFIENAKNEGSVPVDYDVPFAHTPAFVGSHVDGYDNMVRGVFEHFWKGRTRTEVKGRFNLIPGFDGFCVGNNREIKRMLSLMGVDYTFIQDASDQYDTPSDGEYRMYDGGTKIDDVKDALNAEWTLSLQHYCTRKTEEYCAEVGQKVASLHYPLGVRGTDDFLMKVSEMTGKDIPEALRLERGRLVDAMADSQAYLHGKKYAIYGDPDFVYGMARFILETGGEPTHCLATNGSTAWEAEMKELFASSPFGKDCQVWAGKDLWAMRSLLFTEPVDLLIGSSYGKYLERDTGTPLLRLTFPIFDRHHHHRFPLMGYQGGLRVLTTILDKFFDVYDQQTMIPSKTDYSFDLTR</sequence>
<comment type="function">
    <text evidence="1 15">This molybdenum-iron protein is part of the nitrogenase complex that catalyzes the key enzymatic reactions in nitrogen fixation.</text>
</comment>
<evidence type="ECO:0000256" key="13">
    <source>
        <dbReference type="ARBA" id="ARBA00047967"/>
    </source>
</evidence>
<evidence type="ECO:0000256" key="8">
    <source>
        <dbReference type="ARBA" id="ARBA00022840"/>
    </source>
</evidence>
<dbReference type="SUPFAM" id="SSF53807">
    <property type="entry name" value="Helical backbone' metal receptor"/>
    <property type="match status" value="1"/>
</dbReference>
<comment type="catalytic activity">
    <reaction evidence="13 15">
        <text>N2 + 8 reduced [2Fe-2S]-[ferredoxin] + 16 ATP + 16 H2O = H2 + 8 oxidized [2Fe-2S]-[ferredoxin] + 2 NH4(+) + 16 ADP + 16 phosphate + 6 H(+)</text>
        <dbReference type="Rhea" id="RHEA:21448"/>
        <dbReference type="Rhea" id="RHEA-COMP:10000"/>
        <dbReference type="Rhea" id="RHEA-COMP:10001"/>
        <dbReference type="ChEBI" id="CHEBI:15377"/>
        <dbReference type="ChEBI" id="CHEBI:15378"/>
        <dbReference type="ChEBI" id="CHEBI:17997"/>
        <dbReference type="ChEBI" id="CHEBI:18276"/>
        <dbReference type="ChEBI" id="CHEBI:28938"/>
        <dbReference type="ChEBI" id="CHEBI:30616"/>
        <dbReference type="ChEBI" id="CHEBI:33737"/>
        <dbReference type="ChEBI" id="CHEBI:33738"/>
        <dbReference type="ChEBI" id="CHEBI:43474"/>
        <dbReference type="ChEBI" id="CHEBI:456216"/>
        <dbReference type="EC" id="1.18.6.1"/>
    </reaction>
</comment>
<dbReference type="RefSeq" id="WP_250946952.1">
    <property type="nucleotide sequence ID" value="NZ_JAMQAY010000016.1"/>
</dbReference>
<dbReference type="InterPro" id="IPR000318">
    <property type="entry name" value="Nase_comp1_CS"/>
</dbReference>
<evidence type="ECO:0000256" key="7">
    <source>
        <dbReference type="ARBA" id="ARBA00022741"/>
    </source>
</evidence>
<evidence type="ECO:0000256" key="10">
    <source>
        <dbReference type="ARBA" id="ARBA00023004"/>
    </source>
</evidence>
<dbReference type="Pfam" id="PF11844">
    <property type="entry name" value="DUF3364"/>
    <property type="match status" value="1"/>
</dbReference>
<dbReference type="Proteomes" id="UP001155079">
    <property type="component" value="Unassembled WGS sequence"/>
</dbReference>